<dbReference type="SUPFAM" id="SSF56112">
    <property type="entry name" value="Protein kinase-like (PK-like)"/>
    <property type="match status" value="1"/>
</dbReference>
<feature type="region of interest" description="Disordered" evidence="1">
    <location>
        <begin position="1126"/>
        <end position="1155"/>
    </location>
</feature>
<evidence type="ECO:0000259" key="2">
    <source>
        <dbReference type="PROSITE" id="PS50011"/>
    </source>
</evidence>
<dbReference type="PROSITE" id="PS00108">
    <property type="entry name" value="PROTEIN_KINASE_ST"/>
    <property type="match status" value="1"/>
</dbReference>
<feature type="compositionally biased region" description="Basic and acidic residues" evidence="1">
    <location>
        <begin position="1126"/>
        <end position="1144"/>
    </location>
</feature>
<feature type="region of interest" description="Disordered" evidence="1">
    <location>
        <begin position="431"/>
        <end position="487"/>
    </location>
</feature>
<organism evidence="3 4">
    <name type="scientific">Massarina eburnea CBS 473.64</name>
    <dbReference type="NCBI Taxonomy" id="1395130"/>
    <lineage>
        <taxon>Eukaryota</taxon>
        <taxon>Fungi</taxon>
        <taxon>Dikarya</taxon>
        <taxon>Ascomycota</taxon>
        <taxon>Pezizomycotina</taxon>
        <taxon>Dothideomycetes</taxon>
        <taxon>Pleosporomycetidae</taxon>
        <taxon>Pleosporales</taxon>
        <taxon>Massarineae</taxon>
        <taxon>Massarinaceae</taxon>
        <taxon>Massarina</taxon>
    </lineage>
</organism>
<dbReference type="InterPro" id="IPR013087">
    <property type="entry name" value="Znf_C2H2_type"/>
</dbReference>
<feature type="compositionally biased region" description="Polar residues" evidence="1">
    <location>
        <begin position="550"/>
        <end position="559"/>
    </location>
</feature>
<dbReference type="PROSITE" id="PS00028">
    <property type="entry name" value="ZINC_FINGER_C2H2_1"/>
    <property type="match status" value="1"/>
</dbReference>
<reference evidence="3" key="1">
    <citation type="journal article" date="2020" name="Stud. Mycol.">
        <title>101 Dothideomycetes genomes: a test case for predicting lifestyles and emergence of pathogens.</title>
        <authorList>
            <person name="Haridas S."/>
            <person name="Albert R."/>
            <person name="Binder M."/>
            <person name="Bloem J."/>
            <person name="Labutti K."/>
            <person name="Salamov A."/>
            <person name="Andreopoulos B."/>
            <person name="Baker S."/>
            <person name="Barry K."/>
            <person name="Bills G."/>
            <person name="Bluhm B."/>
            <person name="Cannon C."/>
            <person name="Castanera R."/>
            <person name="Culley D."/>
            <person name="Daum C."/>
            <person name="Ezra D."/>
            <person name="Gonzalez J."/>
            <person name="Henrissat B."/>
            <person name="Kuo A."/>
            <person name="Liang C."/>
            <person name="Lipzen A."/>
            <person name="Lutzoni F."/>
            <person name="Magnuson J."/>
            <person name="Mondo S."/>
            <person name="Nolan M."/>
            <person name="Ohm R."/>
            <person name="Pangilinan J."/>
            <person name="Park H.-J."/>
            <person name="Ramirez L."/>
            <person name="Alfaro M."/>
            <person name="Sun H."/>
            <person name="Tritt A."/>
            <person name="Yoshinaga Y."/>
            <person name="Zwiers L.-H."/>
            <person name="Turgeon B."/>
            <person name="Goodwin S."/>
            <person name="Spatafora J."/>
            <person name="Crous P."/>
            <person name="Grigoriev I."/>
        </authorList>
    </citation>
    <scope>NUCLEOTIDE SEQUENCE</scope>
    <source>
        <strain evidence="3">CBS 473.64</strain>
    </source>
</reference>
<dbReference type="Proteomes" id="UP000799753">
    <property type="component" value="Unassembled WGS sequence"/>
</dbReference>
<dbReference type="InterPro" id="IPR000719">
    <property type="entry name" value="Prot_kinase_dom"/>
</dbReference>
<dbReference type="GO" id="GO:0004672">
    <property type="term" value="F:protein kinase activity"/>
    <property type="evidence" value="ECO:0007669"/>
    <property type="project" value="InterPro"/>
</dbReference>
<dbReference type="GO" id="GO:0005524">
    <property type="term" value="F:ATP binding"/>
    <property type="evidence" value="ECO:0007669"/>
    <property type="project" value="InterPro"/>
</dbReference>
<dbReference type="PROSITE" id="PS50011">
    <property type="entry name" value="PROTEIN_KINASE_DOM"/>
    <property type="match status" value="1"/>
</dbReference>
<dbReference type="PANTHER" id="PTHR33112">
    <property type="entry name" value="DOMAIN PROTEIN, PUTATIVE-RELATED"/>
    <property type="match status" value="1"/>
</dbReference>
<evidence type="ECO:0000256" key="1">
    <source>
        <dbReference type="SAM" id="MobiDB-lite"/>
    </source>
</evidence>
<dbReference type="InterPro" id="IPR010730">
    <property type="entry name" value="HET"/>
</dbReference>
<proteinExistence type="predicted"/>
<dbReference type="Pfam" id="PF06985">
    <property type="entry name" value="HET"/>
    <property type="match status" value="1"/>
</dbReference>
<feature type="region of interest" description="Disordered" evidence="1">
    <location>
        <begin position="282"/>
        <end position="302"/>
    </location>
</feature>
<dbReference type="Gene3D" id="3.30.200.20">
    <property type="entry name" value="Phosphorylase Kinase, domain 1"/>
    <property type="match status" value="1"/>
</dbReference>
<gene>
    <name evidence="3" type="ORF">P280DRAFT_521080</name>
</gene>
<feature type="domain" description="Protein kinase" evidence="2">
    <location>
        <begin position="783"/>
        <end position="1057"/>
    </location>
</feature>
<dbReference type="CDD" id="cd00180">
    <property type="entry name" value="PKc"/>
    <property type="match status" value="1"/>
</dbReference>
<protein>
    <recommendedName>
        <fullName evidence="2">Protein kinase domain-containing protein</fullName>
    </recommendedName>
</protein>
<accession>A0A6A6RPV5</accession>
<dbReference type="OrthoDB" id="4062651at2759"/>
<dbReference type="Gene3D" id="1.10.510.10">
    <property type="entry name" value="Transferase(Phosphotransferase) domain 1"/>
    <property type="match status" value="1"/>
</dbReference>
<evidence type="ECO:0000313" key="4">
    <source>
        <dbReference type="Proteomes" id="UP000799753"/>
    </source>
</evidence>
<feature type="region of interest" description="Disordered" evidence="1">
    <location>
        <begin position="503"/>
        <end position="582"/>
    </location>
</feature>
<dbReference type="EMBL" id="MU006793">
    <property type="protein sequence ID" value="KAF2637396.1"/>
    <property type="molecule type" value="Genomic_DNA"/>
</dbReference>
<dbReference type="PANTHER" id="PTHR33112:SF16">
    <property type="entry name" value="HETEROKARYON INCOMPATIBILITY DOMAIN-CONTAINING PROTEIN"/>
    <property type="match status" value="1"/>
</dbReference>
<feature type="compositionally biased region" description="Acidic residues" evidence="1">
    <location>
        <begin position="431"/>
        <end position="442"/>
    </location>
</feature>
<dbReference type="Pfam" id="PF00069">
    <property type="entry name" value="Pkinase"/>
    <property type="match status" value="1"/>
</dbReference>
<sequence>MASQGGAATNFDFNTMNFAGFSMSQTTFDGVKTSGMDNTYFGDEGIDTTTDSFGQQFDPMFLPSTTSDMNGANYGIQSLGLDNTSGNASWGNTFPLTPAQSFNNMCTPQLSTTSLGKRPLHLDIQQDFPQAKRHEGLGAMGVGFSPYAATSASATGSSWAVDTLPTPSSSTDVVVGLSDEAADVCATWFSKYNVLPSDRHIDSLSQLTAEPATAIRHWFGQALKTGMGHDSAYKSQTSGFTQEGFDPLFQHTSQSSSDIIEQSTINDLSCFHDLATNTTTTSIVQSPQRGGKKGCNPTNDPELLSRDPNKIYQCTRKCGKRYGRKCDWKRNEEEGYPSKSWMCSLCIEQGMERVKPAFRKYHFAQHFRNLHPGLDCNDYEEASVVYNDTAFPRKCGFCAHRFESRQDRIDHIAEHFKKGKCMLDWNDDDSNDSDNTDNDDDNNDGRPDSGDFSSDQFYPPGNDHQQGGSSSSKRDGSGSGGQQHPKGGFFQFHLQQFASIDATGASPGNDISSASCGTGEIAGPDPHVPGDQHDFKFSQHLDSDARDASTGGNQHIKPTSQSSDDRQRISSGDLVGEENRSVHGKLQATARVDENALARNALPQSLTSYQKNGPDSVQDHLTSVSARDVFQVLCKLEPLQTLLRERVDPSSRDSNRSNGNGVLDIRTMNALLALLNPTRRQPPLLPPPLPSPDVDIGDMVISKTPTMRAASLSSLVPEHLSLAEVLPDQGSAVKPTSSQKLNMPTRTMLQVRTPPSRHNAGYILTAKQQYWQGPTALLDQQSFLSIKLLGTGGFSTVDEVVHRETNLRISRKTLKNRQPSALEEIQQEVRTLQKLRHPHVIRYLGVYSKGDKMCILLTPVAETTLAVWLDQKSLEKPSGLAQTIVKMLGCLSSTIRYLHEQRPVVKHMDIKPQNILVMQGSQEFPHVVLSDFGISSTDDAMPDSKHKPLTRQYCAPEVSEGISREKASDIWSLGCVFAEMTTVAFSDNNQWREFRSQFLGRKTNYYCQDIPALQDWLTQFVAEAPNLTEATVVSTVKSMLSPEPSERPDAAMLTMVFSPAPCCFSWPNKQASFPGPLEEIQTAEMLVRTDNVECQAHLHSSCAVNETSVKANVHYSVGRLEAGSQDKADVLRGMEPRRETDRQARSPTASEDVSPAKQWLHECSTKHFACQQPKMQNIATSLPTRLVDIRPAGLEGTSVRIVNSSQLQANQRPIAYAAISYSWGPNEFTLSVHEQDTFAVSRTKLSQAVNEAIVTAERIGYRYIWIDTLCVQHDSASDKMRECHAMADVYRNADLTLVLPNDSSSTGTGCRGITEKEVGILPAIDFSAPGFAWDTRAWTLQERLLSHRLLYMGEQLYWECNTLKASETFPRGMSPLLWEKVHTKAATAVSDTAKTWTEPDVEPASSDR</sequence>
<dbReference type="InterPro" id="IPR008271">
    <property type="entry name" value="Ser/Thr_kinase_AS"/>
</dbReference>
<evidence type="ECO:0000313" key="3">
    <source>
        <dbReference type="EMBL" id="KAF2637396.1"/>
    </source>
</evidence>
<name>A0A6A6RPV5_9PLEO</name>
<feature type="compositionally biased region" description="Basic and acidic residues" evidence="1">
    <location>
        <begin position="528"/>
        <end position="547"/>
    </location>
</feature>
<dbReference type="SMART" id="SM00220">
    <property type="entry name" value="S_TKc"/>
    <property type="match status" value="1"/>
</dbReference>
<dbReference type="InterPro" id="IPR011009">
    <property type="entry name" value="Kinase-like_dom_sf"/>
</dbReference>
<keyword evidence="4" id="KW-1185">Reference proteome</keyword>